<protein>
    <submittedName>
        <fullName evidence="1">Uncharacterized protein</fullName>
    </submittedName>
</protein>
<accession>A0ABU6WKF3</accession>
<name>A0ABU6WKF3_9FABA</name>
<sequence length="83" mass="9431">MELIDPTGLAASCEANKGYNIGRWGEPKLEECKKEIVAKIMLSKDNEKRMETIRILNEMRNIRSAAILRSPYVQVSSADLYTK</sequence>
<dbReference type="EMBL" id="JASCZI010181899">
    <property type="protein sequence ID" value="MED6186330.1"/>
    <property type="molecule type" value="Genomic_DNA"/>
</dbReference>
<proteinExistence type="predicted"/>
<organism evidence="1 2">
    <name type="scientific">Stylosanthes scabra</name>
    <dbReference type="NCBI Taxonomy" id="79078"/>
    <lineage>
        <taxon>Eukaryota</taxon>
        <taxon>Viridiplantae</taxon>
        <taxon>Streptophyta</taxon>
        <taxon>Embryophyta</taxon>
        <taxon>Tracheophyta</taxon>
        <taxon>Spermatophyta</taxon>
        <taxon>Magnoliopsida</taxon>
        <taxon>eudicotyledons</taxon>
        <taxon>Gunneridae</taxon>
        <taxon>Pentapetalae</taxon>
        <taxon>rosids</taxon>
        <taxon>fabids</taxon>
        <taxon>Fabales</taxon>
        <taxon>Fabaceae</taxon>
        <taxon>Papilionoideae</taxon>
        <taxon>50 kb inversion clade</taxon>
        <taxon>dalbergioids sensu lato</taxon>
        <taxon>Dalbergieae</taxon>
        <taxon>Pterocarpus clade</taxon>
        <taxon>Stylosanthes</taxon>
    </lineage>
</organism>
<comment type="caution">
    <text evidence="1">The sequence shown here is derived from an EMBL/GenBank/DDBJ whole genome shotgun (WGS) entry which is preliminary data.</text>
</comment>
<keyword evidence="2" id="KW-1185">Reference proteome</keyword>
<evidence type="ECO:0000313" key="1">
    <source>
        <dbReference type="EMBL" id="MED6186330.1"/>
    </source>
</evidence>
<gene>
    <name evidence="1" type="ORF">PIB30_065624</name>
</gene>
<dbReference type="Proteomes" id="UP001341840">
    <property type="component" value="Unassembled WGS sequence"/>
</dbReference>
<evidence type="ECO:0000313" key="2">
    <source>
        <dbReference type="Proteomes" id="UP001341840"/>
    </source>
</evidence>
<reference evidence="1 2" key="1">
    <citation type="journal article" date="2023" name="Plants (Basel)">
        <title>Bridging the Gap: Combining Genomics and Transcriptomics Approaches to Understand Stylosanthes scabra, an Orphan Legume from the Brazilian Caatinga.</title>
        <authorList>
            <person name="Ferreira-Neto J.R.C."/>
            <person name="da Silva M.D."/>
            <person name="Binneck E."/>
            <person name="de Melo N.F."/>
            <person name="da Silva R.H."/>
            <person name="de Melo A.L.T.M."/>
            <person name="Pandolfi V."/>
            <person name="Bustamante F.O."/>
            <person name="Brasileiro-Vidal A.C."/>
            <person name="Benko-Iseppon A.M."/>
        </authorList>
    </citation>
    <scope>NUCLEOTIDE SEQUENCE [LARGE SCALE GENOMIC DNA]</scope>
    <source>
        <tissue evidence="1">Leaves</tissue>
    </source>
</reference>